<evidence type="ECO:0000313" key="4">
    <source>
        <dbReference type="Proteomes" id="UP000182658"/>
    </source>
</evidence>
<feature type="compositionally biased region" description="Basic and acidic residues" evidence="2">
    <location>
        <begin position="166"/>
        <end position="178"/>
    </location>
</feature>
<keyword evidence="1" id="KW-0175">Coiled coil</keyword>
<feature type="region of interest" description="Disordered" evidence="2">
    <location>
        <begin position="152"/>
        <end position="184"/>
    </location>
</feature>
<name>A0A1J7J3A4_9PEZI</name>
<protein>
    <submittedName>
        <fullName evidence="3">Uncharacterized protein</fullName>
    </submittedName>
</protein>
<sequence length="232" mass="26514">MEIHIRSVTSQLDRIEASLQDNKTNERDRRDDYTVRFDAIEKRLDAVESTQTPPTIVVEMRADLDKLKRDIYKLDTLEENVKKAEAMRQMIAKRIELIEALQQTDAQLAVYKASMFAPHKALILETKVYYCDAAHLRTSSRYVRLKPDIQTRRLRPEQSTASTGRRGTEEKEKKDKDGAGISTKAVGVHAVPNRSYRLQTSKNCALSYTQGEIRRCTININARAFRAAKGAE</sequence>
<evidence type="ECO:0000256" key="1">
    <source>
        <dbReference type="SAM" id="Coils"/>
    </source>
</evidence>
<dbReference type="InParanoid" id="A0A1J7J3A4"/>
<feature type="coiled-coil region" evidence="1">
    <location>
        <begin position="67"/>
        <end position="94"/>
    </location>
</feature>
<dbReference type="AlphaFoldDB" id="A0A1J7J3A4"/>
<evidence type="ECO:0000313" key="3">
    <source>
        <dbReference type="EMBL" id="OIW27769.1"/>
    </source>
</evidence>
<organism evidence="3 4">
    <name type="scientific">Coniochaeta ligniaria NRRL 30616</name>
    <dbReference type="NCBI Taxonomy" id="1408157"/>
    <lineage>
        <taxon>Eukaryota</taxon>
        <taxon>Fungi</taxon>
        <taxon>Dikarya</taxon>
        <taxon>Ascomycota</taxon>
        <taxon>Pezizomycotina</taxon>
        <taxon>Sordariomycetes</taxon>
        <taxon>Sordariomycetidae</taxon>
        <taxon>Coniochaetales</taxon>
        <taxon>Coniochaetaceae</taxon>
        <taxon>Coniochaeta</taxon>
    </lineage>
</organism>
<reference evidence="3 4" key="1">
    <citation type="submission" date="2016-10" db="EMBL/GenBank/DDBJ databases">
        <title>Draft genome sequence of Coniochaeta ligniaria NRRL30616, a lignocellulolytic fungus for bioabatement of inhibitors in plant biomass hydrolysates.</title>
        <authorList>
            <consortium name="DOE Joint Genome Institute"/>
            <person name="Jimenez D.J."/>
            <person name="Hector R.E."/>
            <person name="Riley R."/>
            <person name="Sun H."/>
            <person name="Grigoriev I.V."/>
            <person name="Van Elsas J.D."/>
            <person name="Nichols N.N."/>
        </authorList>
    </citation>
    <scope>NUCLEOTIDE SEQUENCE [LARGE SCALE GENOMIC DNA]</scope>
    <source>
        <strain evidence="3 4">NRRL 30616</strain>
    </source>
</reference>
<keyword evidence="4" id="KW-1185">Reference proteome</keyword>
<accession>A0A1J7J3A4</accession>
<dbReference type="EMBL" id="KV875099">
    <property type="protein sequence ID" value="OIW27769.1"/>
    <property type="molecule type" value="Genomic_DNA"/>
</dbReference>
<evidence type="ECO:0000256" key="2">
    <source>
        <dbReference type="SAM" id="MobiDB-lite"/>
    </source>
</evidence>
<dbReference type="Proteomes" id="UP000182658">
    <property type="component" value="Unassembled WGS sequence"/>
</dbReference>
<gene>
    <name evidence="3" type="ORF">CONLIGDRAFT_705680</name>
</gene>
<proteinExistence type="predicted"/>